<dbReference type="EMBL" id="FCOL02000455">
    <property type="protein sequence ID" value="SAL88298.1"/>
    <property type="molecule type" value="Genomic_DNA"/>
</dbReference>
<evidence type="ECO:0000313" key="2">
    <source>
        <dbReference type="Proteomes" id="UP000054925"/>
    </source>
</evidence>
<gene>
    <name evidence="1" type="ORF">AWB67_07569</name>
</gene>
<proteinExistence type="predicted"/>
<sequence length="72" mass="7695">MAAPSFAARGSRTKNASNCGWLFSPALLTSDAALRTPGHRSSIASISPSSIRCPKILTWVSLRPRNSRRPSA</sequence>
<name>A0A158L4L9_9BURK</name>
<dbReference type="AlphaFoldDB" id="A0A158L4L9"/>
<accession>A0A158L4L9</accession>
<organism evidence="1 2">
    <name type="scientific">Caballeronia terrestris</name>
    <dbReference type="NCBI Taxonomy" id="1226301"/>
    <lineage>
        <taxon>Bacteria</taxon>
        <taxon>Pseudomonadati</taxon>
        <taxon>Pseudomonadota</taxon>
        <taxon>Betaproteobacteria</taxon>
        <taxon>Burkholderiales</taxon>
        <taxon>Burkholderiaceae</taxon>
        <taxon>Caballeronia</taxon>
    </lineage>
</organism>
<protein>
    <submittedName>
        <fullName evidence="1">Uncharacterized protein</fullName>
    </submittedName>
</protein>
<evidence type="ECO:0000313" key="1">
    <source>
        <dbReference type="EMBL" id="SAL88298.1"/>
    </source>
</evidence>
<comment type="caution">
    <text evidence="1">The sequence shown here is derived from an EMBL/GenBank/DDBJ whole genome shotgun (WGS) entry which is preliminary data.</text>
</comment>
<keyword evidence="2" id="KW-1185">Reference proteome</keyword>
<reference evidence="1" key="1">
    <citation type="submission" date="2016-01" db="EMBL/GenBank/DDBJ databases">
        <authorList>
            <person name="Peeters C."/>
        </authorList>
    </citation>
    <scope>NUCLEOTIDE SEQUENCE [LARGE SCALE GENOMIC DNA]</scope>
    <source>
        <strain evidence="1">LMG 22937</strain>
    </source>
</reference>
<dbReference type="Proteomes" id="UP000054925">
    <property type="component" value="Unassembled WGS sequence"/>
</dbReference>